<dbReference type="OrthoDB" id="6120183at2759"/>
<dbReference type="GO" id="GO:0008270">
    <property type="term" value="F:zinc ion binding"/>
    <property type="evidence" value="ECO:0007669"/>
    <property type="project" value="UniProtKB-KW"/>
</dbReference>
<dbReference type="GO" id="GO:0006513">
    <property type="term" value="P:protein monoubiquitination"/>
    <property type="evidence" value="ECO:0007669"/>
    <property type="project" value="TreeGrafter"/>
</dbReference>
<dbReference type="CDD" id="cd19757">
    <property type="entry name" value="Bbox1"/>
    <property type="match status" value="1"/>
</dbReference>
<reference evidence="4" key="1">
    <citation type="submission" date="2021-03" db="EMBL/GenBank/DDBJ databases">
        <authorList>
            <person name="Bekaert M."/>
        </authorList>
    </citation>
    <scope>NUCLEOTIDE SEQUENCE</scope>
</reference>
<organism evidence="4 5">
    <name type="scientific">Mytilus edulis</name>
    <name type="common">Blue mussel</name>
    <dbReference type="NCBI Taxonomy" id="6550"/>
    <lineage>
        <taxon>Eukaryota</taxon>
        <taxon>Metazoa</taxon>
        <taxon>Spiralia</taxon>
        <taxon>Lophotrochozoa</taxon>
        <taxon>Mollusca</taxon>
        <taxon>Bivalvia</taxon>
        <taxon>Autobranchia</taxon>
        <taxon>Pteriomorphia</taxon>
        <taxon>Mytilida</taxon>
        <taxon>Mytiloidea</taxon>
        <taxon>Mytilidae</taxon>
        <taxon>Mytilinae</taxon>
        <taxon>Mytilus</taxon>
    </lineage>
</organism>
<dbReference type="InterPro" id="IPR015943">
    <property type="entry name" value="WD40/YVTN_repeat-like_dom_sf"/>
</dbReference>
<feature type="coiled-coil region" evidence="2">
    <location>
        <begin position="132"/>
        <end position="159"/>
    </location>
</feature>
<evidence type="ECO:0000313" key="4">
    <source>
        <dbReference type="EMBL" id="CAG2252436.1"/>
    </source>
</evidence>
<feature type="domain" description="B box-type" evidence="3">
    <location>
        <begin position="33"/>
        <end position="72"/>
    </location>
</feature>
<name>A0A8S3V7J0_MYTED</name>
<dbReference type="Gene3D" id="3.30.160.60">
    <property type="entry name" value="Classic Zinc Finger"/>
    <property type="match status" value="1"/>
</dbReference>
<accession>A0A8S3V7J0</accession>
<keyword evidence="1" id="KW-0863">Zinc-finger</keyword>
<comment type="caution">
    <text evidence="4">The sequence shown here is derived from an EMBL/GenBank/DDBJ whole genome shotgun (WGS) entry which is preliminary data.</text>
</comment>
<dbReference type="AlphaFoldDB" id="A0A8S3V7J0"/>
<keyword evidence="5" id="KW-1185">Reference proteome</keyword>
<dbReference type="InterPro" id="IPR000315">
    <property type="entry name" value="Znf_B-box"/>
</dbReference>
<dbReference type="SUPFAM" id="SSF69322">
    <property type="entry name" value="Tricorn protease domain 2"/>
    <property type="match status" value="1"/>
</dbReference>
<dbReference type="Gene3D" id="2.130.10.10">
    <property type="entry name" value="YVTN repeat-like/Quinoprotein amine dehydrogenase"/>
    <property type="match status" value="1"/>
</dbReference>
<keyword evidence="1" id="KW-0479">Metal-binding</keyword>
<gene>
    <name evidence="4" type="ORF">MEDL_64013</name>
</gene>
<sequence length="585" mass="66414">MGFRSSTQFFNCVTYGPIRKYRYQTGMPHVQKQNKQNLATRWCRECSEAFCDDCLQLHNLMKFSADHRVVKIEKIDTLSARASEPSFIIDTCSVHKSKVLDAFCFDHQELCCVHCITLHHRKCENIQAIDMIENKKYKIETLQDELTEVKNKTSKLTEEKDLEKVKLNAVFKQIEMEAKTTVISMKKNLDGLLGAFMKELNLIQEEHDVSQEEKSESLKKFMNIINQLQDKSKIVGQHGTLNQMFIHFERSKCELKSATKDAIGALNTDSIEDVQFFLNGALIGVVNADYLGKIDVTKQTAIQCDQYERRLKPTSVLLDTTRPPLSFDNICLQHRKTIHLPGYSIMSCVYCSDRIVMLACEDFSTHKIKAIDISNEHILAEYNSSEEMRSLAYDFDSKYLFVSCIDNFKLFSLKFVDEFESEIIITNDEPIGSIVIFEGVLYAIVNKSVKSSSIKHLHAGTGSLETRFDIDTYSASKYGLVINCKNKNLVHTSYNNALVCTSLDGEIIFSNEEMFQIVSLAIHPNGIVFVGTKPGKIFCVSEDGKQTRKLLNKTKKFVKDISLNASLAVCSGNGYLIIYDVLADT</sequence>
<dbReference type="InterPro" id="IPR047153">
    <property type="entry name" value="TRIM45/56/19-like"/>
</dbReference>
<evidence type="ECO:0000256" key="1">
    <source>
        <dbReference type="PROSITE-ProRule" id="PRU00024"/>
    </source>
</evidence>
<proteinExistence type="predicted"/>
<evidence type="ECO:0000313" key="5">
    <source>
        <dbReference type="Proteomes" id="UP000683360"/>
    </source>
</evidence>
<dbReference type="PANTHER" id="PTHR25462:SF229">
    <property type="entry name" value="TRANSCRIPTION INTERMEDIARY FACTOR 1-BETA"/>
    <property type="match status" value="1"/>
</dbReference>
<dbReference type="CDD" id="cd19756">
    <property type="entry name" value="Bbox2"/>
    <property type="match status" value="1"/>
</dbReference>
<dbReference type="EMBL" id="CAJPWZ010003120">
    <property type="protein sequence ID" value="CAG2252436.1"/>
    <property type="molecule type" value="Genomic_DNA"/>
</dbReference>
<evidence type="ECO:0000256" key="2">
    <source>
        <dbReference type="SAM" id="Coils"/>
    </source>
</evidence>
<keyword evidence="1" id="KW-0862">Zinc</keyword>
<evidence type="ECO:0000259" key="3">
    <source>
        <dbReference type="PROSITE" id="PS50119"/>
    </source>
</evidence>
<dbReference type="GO" id="GO:0061630">
    <property type="term" value="F:ubiquitin protein ligase activity"/>
    <property type="evidence" value="ECO:0007669"/>
    <property type="project" value="TreeGrafter"/>
</dbReference>
<dbReference type="Proteomes" id="UP000683360">
    <property type="component" value="Unassembled WGS sequence"/>
</dbReference>
<keyword evidence="2" id="KW-0175">Coiled coil</keyword>
<dbReference type="SUPFAM" id="SSF57845">
    <property type="entry name" value="B-box zinc-binding domain"/>
    <property type="match status" value="1"/>
</dbReference>
<dbReference type="PANTHER" id="PTHR25462">
    <property type="entry name" value="BONUS, ISOFORM C-RELATED"/>
    <property type="match status" value="1"/>
</dbReference>
<protein>
    <recommendedName>
        <fullName evidence="3">B box-type domain-containing protein</fullName>
    </recommendedName>
</protein>
<dbReference type="PROSITE" id="PS50119">
    <property type="entry name" value="ZF_BBOX"/>
    <property type="match status" value="1"/>
</dbReference>